<dbReference type="Proteomes" id="UP001364695">
    <property type="component" value="Unassembled WGS sequence"/>
</dbReference>
<comment type="caution">
    <text evidence="1">The sequence shown here is derived from an EMBL/GenBank/DDBJ whole genome shotgun (WGS) entry which is preliminary data.</text>
</comment>
<reference evidence="1" key="1">
    <citation type="submission" date="2023-10" db="EMBL/GenBank/DDBJ databases">
        <title>Amphibacter perezi, gen. nov., sp. nov. a novel taxa of the family Comamonadaceae, class Betaproteobacteria isolated from the skin microbiota of Pelophylax perezi from different populations.</title>
        <authorList>
            <person name="Costa S."/>
            <person name="Proenca D.N."/>
            <person name="Lopes I."/>
            <person name="Morais P.V."/>
        </authorList>
    </citation>
    <scope>NUCLEOTIDE SEQUENCE</scope>
    <source>
        <strain evidence="1">SL12-8</strain>
    </source>
</reference>
<protein>
    <submittedName>
        <fullName evidence="1">WYL domain-containing protein</fullName>
    </submittedName>
</protein>
<sequence>MTTPTDSRRTDSASKGEKLAFRISQILGLLHQGVALDKHRLAEQFQVDVRTIERDLGQRLQGVVERDASGQWRLTAQARSTVPTQYLDEYADLAGTRQLFPDTSRGYLLDQIATPKSQRSTRVQPIPAEDLRSQTADFRQLQAAITARHECRFTYKNKPRQVQPYRLIHRLGVWYLAATEVGKLKNFSVALINDLAVDAEKAFRPDAAHIDYINRKEDVWFTQDVTEVLLRVDAEVAHYFTRRPLLPNQTQYTNSDGSLTVRAQASHPQQVLPVVRYWLPHVRILEPVEWHMDLMQGLRCVIDAWICPIMSKFNSLKS</sequence>
<organism evidence="1 2">
    <name type="scientific">Amphibiibacter pelophylacis</name>
    <dbReference type="NCBI Taxonomy" id="1799477"/>
    <lineage>
        <taxon>Bacteria</taxon>
        <taxon>Pseudomonadati</taxon>
        <taxon>Pseudomonadota</taxon>
        <taxon>Betaproteobacteria</taxon>
        <taxon>Burkholderiales</taxon>
        <taxon>Sphaerotilaceae</taxon>
        <taxon>Amphibiibacter</taxon>
    </lineage>
</organism>
<name>A0ACC6P3Q9_9BURK</name>
<gene>
    <name evidence="1" type="ORF">RV045_10520</name>
</gene>
<dbReference type="EMBL" id="JAWDIE010000016">
    <property type="protein sequence ID" value="MEJ7138854.1"/>
    <property type="molecule type" value="Genomic_DNA"/>
</dbReference>
<evidence type="ECO:0000313" key="2">
    <source>
        <dbReference type="Proteomes" id="UP001364695"/>
    </source>
</evidence>
<proteinExistence type="predicted"/>
<accession>A0ACC6P3Q9</accession>
<evidence type="ECO:0000313" key="1">
    <source>
        <dbReference type="EMBL" id="MEJ7138854.1"/>
    </source>
</evidence>
<keyword evidence="2" id="KW-1185">Reference proteome</keyword>